<comment type="caution">
    <text evidence="1">The sequence shown here is derived from an EMBL/GenBank/DDBJ whole genome shotgun (WGS) entry which is preliminary data.</text>
</comment>
<reference evidence="1 2" key="1">
    <citation type="submission" date="2020-07" db="EMBL/GenBank/DDBJ databases">
        <title>Sequencing the genomes of 1000 actinobacteria strains.</title>
        <authorList>
            <person name="Klenk H.-P."/>
        </authorList>
    </citation>
    <scope>NUCLEOTIDE SEQUENCE [LARGE SCALE GENOMIC DNA]</scope>
    <source>
        <strain evidence="1 2">DSM 22083</strain>
    </source>
</reference>
<dbReference type="Gene3D" id="3.30.1240.10">
    <property type="match status" value="1"/>
</dbReference>
<dbReference type="SFLD" id="SFLDS00003">
    <property type="entry name" value="Haloacid_Dehalogenase"/>
    <property type="match status" value="1"/>
</dbReference>
<keyword evidence="2" id="KW-1185">Reference proteome</keyword>
<dbReference type="AlphaFoldDB" id="A0A7Y9I7V7"/>
<gene>
    <name evidence="1" type="ORF">BKA15_003280</name>
</gene>
<dbReference type="GO" id="GO:0016791">
    <property type="term" value="F:phosphatase activity"/>
    <property type="evidence" value="ECO:0007669"/>
    <property type="project" value="TreeGrafter"/>
</dbReference>
<dbReference type="PANTHER" id="PTHR10000">
    <property type="entry name" value="PHOSPHOSERINE PHOSPHATASE"/>
    <property type="match status" value="1"/>
</dbReference>
<dbReference type="InterPro" id="IPR036412">
    <property type="entry name" value="HAD-like_sf"/>
</dbReference>
<sequence length="279" mass="30580">MKSRFLSSLWRRDRRRLPADWRPELVALDIDGTVVDHDGRMPDAVRDAVRRVVKAGVPVVLATGRSWHGTRDLFDYLDLPAGPAVLSNGAVVVRYPPQEVIKTVTFDPSDVIRKVRDFSPTTLIAVEEIGRGYRVTDHFPAGDLTGEMIIETPEQLSARPVTRVILREPGRSDEEFLALADHLGLHGVTYYVGWSAWIDIAPIGVNKATALTDVAAEYGVAADRVLALGDGRNDVEMLAWAGRGVALGDAPEEVQEAADAVTDRFDDGGTVNELARWFG</sequence>
<dbReference type="SUPFAM" id="SSF56784">
    <property type="entry name" value="HAD-like"/>
    <property type="match status" value="1"/>
</dbReference>
<dbReference type="Pfam" id="PF08282">
    <property type="entry name" value="Hydrolase_3"/>
    <property type="match status" value="1"/>
</dbReference>
<dbReference type="EMBL" id="JACCBU010000001">
    <property type="protein sequence ID" value="NYE71951.1"/>
    <property type="molecule type" value="Genomic_DNA"/>
</dbReference>
<dbReference type="InterPro" id="IPR023214">
    <property type="entry name" value="HAD_sf"/>
</dbReference>
<dbReference type="Proteomes" id="UP000569914">
    <property type="component" value="Unassembled WGS sequence"/>
</dbReference>
<evidence type="ECO:0000313" key="2">
    <source>
        <dbReference type="Proteomes" id="UP000569914"/>
    </source>
</evidence>
<dbReference type="PANTHER" id="PTHR10000:SF8">
    <property type="entry name" value="HAD SUPERFAMILY HYDROLASE-LIKE, TYPE 3"/>
    <property type="match status" value="1"/>
</dbReference>
<dbReference type="Gene3D" id="3.40.50.1000">
    <property type="entry name" value="HAD superfamily/HAD-like"/>
    <property type="match status" value="1"/>
</dbReference>
<accession>A0A7Y9I7V7</accession>
<keyword evidence="1" id="KW-0378">Hydrolase</keyword>
<name>A0A7Y9I7V7_9ACTN</name>
<evidence type="ECO:0000313" key="1">
    <source>
        <dbReference type="EMBL" id="NYE71951.1"/>
    </source>
</evidence>
<protein>
    <submittedName>
        <fullName evidence="1">Hydroxymethylpyrimidine pyrophosphatase-like HAD family hydrolase</fullName>
    </submittedName>
</protein>
<dbReference type="GO" id="GO:0005829">
    <property type="term" value="C:cytosol"/>
    <property type="evidence" value="ECO:0007669"/>
    <property type="project" value="TreeGrafter"/>
</dbReference>
<dbReference type="SFLD" id="SFLDG01140">
    <property type="entry name" value="C2.B:_Phosphomannomutase_and_P"/>
    <property type="match status" value="1"/>
</dbReference>
<proteinExistence type="predicted"/>
<organism evidence="1 2">
    <name type="scientific">Microlunatus parietis</name>
    <dbReference type="NCBI Taxonomy" id="682979"/>
    <lineage>
        <taxon>Bacteria</taxon>
        <taxon>Bacillati</taxon>
        <taxon>Actinomycetota</taxon>
        <taxon>Actinomycetes</taxon>
        <taxon>Propionibacteriales</taxon>
        <taxon>Propionibacteriaceae</taxon>
        <taxon>Microlunatus</taxon>
    </lineage>
</organism>
<dbReference type="GO" id="GO:0000287">
    <property type="term" value="F:magnesium ion binding"/>
    <property type="evidence" value="ECO:0007669"/>
    <property type="project" value="TreeGrafter"/>
</dbReference>
<dbReference type="PROSITE" id="PS01229">
    <property type="entry name" value="COF_2"/>
    <property type="match status" value="1"/>
</dbReference>